<keyword evidence="1" id="KW-0812">Transmembrane</keyword>
<protein>
    <submittedName>
        <fullName evidence="2">Uncharacterized protein</fullName>
    </submittedName>
</protein>
<feature type="transmembrane region" description="Helical" evidence="1">
    <location>
        <begin position="38"/>
        <end position="68"/>
    </location>
</feature>
<organism evidence="2 3">
    <name type="scientific">Candidatus Dojkabacteria bacterium HGW-Dojkabacteria-1</name>
    <dbReference type="NCBI Taxonomy" id="2013761"/>
    <lineage>
        <taxon>Bacteria</taxon>
        <taxon>Candidatus Dojkabacteria</taxon>
    </lineage>
</organism>
<comment type="caution">
    <text evidence="2">The sequence shown here is derived from an EMBL/GenBank/DDBJ whole genome shotgun (WGS) entry which is preliminary data.</text>
</comment>
<reference evidence="2 3" key="1">
    <citation type="journal article" date="2017" name="ISME J.">
        <title>Potential for microbial H2 and metal transformations associated with novel bacteria and archaea in deep terrestrial subsurface sediments.</title>
        <authorList>
            <person name="Hernsdorf A.W."/>
            <person name="Amano Y."/>
            <person name="Miyakawa K."/>
            <person name="Ise K."/>
            <person name="Suzuki Y."/>
            <person name="Anantharaman K."/>
            <person name="Probst A."/>
            <person name="Burstein D."/>
            <person name="Thomas B.C."/>
            <person name="Banfield J.F."/>
        </authorList>
    </citation>
    <scope>NUCLEOTIDE SEQUENCE [LARGE SCALE GENOMIC DNA]</scope>
    <source>
        <strain evidence="2">HGW-Dojkabacteria-1</strain>
    </source>
</reference>
<dbReference type="Pfam" id="PF18895">
    <property type="entry name" value="T4SS_pilin"/>
    <property type="match status" value="1"/>
</dbReference>
<evidence type="ECO:0000313" key="2">
    <source>
        <dbReference type="EMBL" id="PKN02443.1"/>
    </source>
</evidence>
<feature type="transmembrane region" description="Helical" evidence="1">
    <location>
        <begin position="80"/>
        <end position="103"/>
    </location>
</feature>
<evidence type="ECO:0000313" key="3">
    <source>
        <dbReference type="Proteomes" id="UP000233417"/>
    </source>
</evidence>
<gene>
    <name evidence="2" type="ORF">CVU76_00145</name>
</gene>
<dbReference type="EMBL" id="PHAO01000001">
    <property type="protein sequence ID" value="PKN02443.1"/>
    <property type="molecule type" value="Genomic_DNA"/>
</dbReference>
<evidence type="ECO:0000256" key="1">
    <source>
        <dbReference type="SAM" id="Phobius"/>
    </source>
</evidence>
<name>A0A2N2F2Q4_9BACT</name>
<keyword evidence="1" id="KW-1133">Transmembrane helix</keyword>
<keyword evidence="1" id="KW-0472">Membrane</keyword>
<accession>A0A2N2F2Q4</accession>
<dbReference type="AlphaFoldDB" id="A0A2N2F2Q4"/>
<proteinExistence type="predicted"/>
<dbReference type="Proteomes" id="UP000233417">
    <property type="component" value="Unassembled WGS sequence"/>
</dbReference>
<dbReference type="InterPro" id="IPR043993">
    <property type="entry name" value="T4SS_pilin"/>
</dbReference>
<sequence>MEDRKKNVIPLGITIGGYTFNAPVVKDGFTTFEGFMDIVIFGLNALVGLSALVAVAMIVYAGFLFITASGDPEKIQKGSGALTAAVVGLVIVFLARTIVLFLLDNILS</sequence>